<evidence type="ECO:0000313" key="8">
    <source>
        <dbReference type="EMBL" id="EST31008.1"/>
    </source>
</evidence>
<dbReference type="PROSITE" id="PS51349">
    <property type="entry name" value="FMN_HYDROXY_ACID_DH_2"/>
    <property type="match status" value="1"/>
</dbReference>
<accession>V6KG41</accession>
<comment type="caution">
    <text evidence="8">The sequence shown here is derived from an EMBL/GenBank/DDBJ whole genome shotgun (WGS) entry which is preliminary data.</text>
</comment>
<dbReference type="EMBL" id="AWQX01000151">
    <property type="protein sequence ID" value="EST31008.1"/>
    <property type="molecule type" value="Genomic_DNA"/>
</dbReference>
<dbReference type="AlphaFoldDB" id="V6KG41"/>
<keyword evidence="9" id="KW-1185">Reference proteome</keyword>
<comment type="cofactor">
    <cofactor evidence="1">
        <name>FMN</name>
        <dbReference type="ChEBI" id="CHEBI:58210"/>
    </cofactor>
</comment>
<dbReference type="SUPFAM" id="SSF51395">
    <property type="entry name" value="FMN-linked oxidoreductases"/>
    <property type="match status" value="1"/>
</dbReference>
<evidence type="ECO:0000313" key="9">
    <source>
        <dbReference type="Proteomes" id="UP000017984"/>
    </source>
</evidence>
<evidence type="ECO:0000259" key="7">
    <source>
        <dbReference type="PROSITE" id="PS51349"/>
    </source>
</evidence>
<dbReference type="InterPro" id="IPR013785">
    <property type="entry name" value="Aldolase_TIM"/>
</dbReference>
<dbReference type="CDD" id="cd02809">
    <property type="entry name" value="alpha_hydroxyacid_oxid_FMN"/>
    <property type="match status" value="1"/>
</dbReference>
<organism evidence="8 9">
    <name type="scientific">Streptomyces roseochromogenus subsp. oscitans DS 12.976</name>
    <dbReference type="NCBI Taxonomy" id="1352936"/>
    <lineage>
        <taxon>Bacteria</taxon>
        <taxon>Bacillati</taxon>
        <taxon>Actinomycetota</taxon>
        <taxon>Actinomycetes</taxon>
        <taxon>Kitasatosporales</taxon>
        <taxon>Streptomycetaceae</taxon>
        <taxon>Streptomyces</taxon>
    </lineage>
</organism>
<comment type="similarity">
    <text evidence="5">Belongs to the FMN-dependent alpha-hydroxy acid dehydrogenase family.</text>
</comment>
<feature type="region of interest" description="Disordered" evidence="6">
    <location>
        <begin position="445"/>
        <end position="468"/>
    </location>
</feature>
<keyword evidence="2" id="KW-0285">Flavoprotein</keyword>
<sequence>MSRPVPVCLEDLSAAAASLLPADVWGYVAGGAGDESTVHLNTEALRAIRLVPRVLADVSRRSTRGELLRDSCALPVAIAPMAYQKLLHPDGENAMARAAKRAGVPFVLPMLSSVALEEVAAVGGALWLQLYWLRDRGQTRELIQRAEAAGVGALMLTADMPVMGRRLRDLRCGFSLPDHIHAANFGAEQNAAARERHEGNSAIAGHTALTFDPSLNWSDVEWLRAQTSLPLVVKGILHPQDATRAAEVGADAVVVSNHGGRQLDRSVAGTAVLPRVRDAVGDRCTVLFDGGIRSGSDILCALALGADAVLVGRPALWALAVGAEEAVAEALELLRAELDTAMAITGCRTVGDARALTVLGPLPCQYQVSTAAPAVIPPPTAASSTRSPRSKGRSSCAACSVSGIDAATVLPSRGAVKTTLARSIPARSANVSISLVLAWWRTNRPMSSSRSPHSSSTSPVSLSSTESA</sequence>
<keyword evidence="3" id="KW-0288">FMN</keyword>
<keyword evidence="4" id="KW-0560">Oxidoreductase</keyword>
<reference evidence="8 9" key="1">
    <citation type="journal article" date="2014" name="Genome Announc.">
        <title>Draft Genome Sequence of Streptomyces roseochromogenes subsp. oscitans DS 12.976, Producer of the Aminocoumarin Antibiotic Clorobiocin.</title>
        <authorList>
            <person name="Ruckert C."/>
            <person name="Kalinowski J."/>
            <person name="Heide L."/>
            <person name="Apel A.K."/>
        </authorList>
    </citation>
    <scope>NUCLEOTIDE SEQUENCE [LARGE SCALE GENOMIC DNA]</scope>
    <source>
        <strain evidence="8 9">DS 12.976</strain>
    </source>
</reference>
<dbReference type="PANTHER" id="PTHR10578:SF107">
    <property type="entry name" value="2-HYDROXYACID OXIDASE 1"/>
    <property type="match status" value="1"/>
</dbReference>
<dbReference type="PANTHER" id="PTHR10578">
    <property type="entry name" value="S -2-HYDROXY-ACID OXIDASE-RELATED"/>
    <property type="match status" value="1"/>
</dbReference>
<dbReference type="HOGENOM" id="CLU_020639_6_1_11"/>
<evidence type="ECO:0000256" key="5">
    <source>
        <dbReference type="ARBA" id="ARBA00024042"/>
    </source>
</evidence>
<dbReference type="Pfam" id="PF01070">
    <property type="entry name" value="FMN_dh"/>
    <property type="match status" value="1"/>
</dbReference>
<evidence type="ECO:0000256" key="2">
    <source>
        <dbReference type="ARBA" id="ARBA00022630"/>
    </source>
</evidence>
<dbReference type="InterPro" id="IPR012133">
    <property type="entry name" value="Alpha-hydoxy_acid_DH_FMN"/>
</dbReference>
<protein>
    <recommendedName>
        <fullName evidence="7">FMN hydroxy acid dehydrogenase domain-containing protein</fullName>
    </recommendedName>
</protein>
<dbReference type="InterPro" id="IPR037396">
    <property type="entry name" value="FMN_HAD"/>
</dbReference>
<gene>
    <name evidence="8" type="ORF">M878_17210</name>
</gene>
<dbReference type="PROSITE" id="PS00557">
    <property type="entry name" value="FMN_HYDROXY_ACID_DH_1"/>
    <property type="match status" value="1"/>
</dbReference>
<feature type="compositionally biased region" description="Low complexity" evidence="6">
    <location>
        <begin position="447"/>
        <end position="468"/>
    </location>
</feature>
<evidence type="ECO:0000256" key="4">
    <source>
        <dbReference type="ARBA" id="ARBA00023002"/>
    </source>
</evidence>
<dbReference type="FunFam" id="3.20.20.70:FF:000029">
    <property type="entry name" value="L-lactate dehydrogenase"/>
    <property type="match status" value="1"/>
</dbReference>
<dbReference type="PATRIC" id="fig|1352936.5.peg.3618"/>
<feature type="domain" description="FMN hydroxy acid dehydrogenase" evidence="7">
    <location>
        <begin position="1"/>
        <end position="363"/>
    </location>
</feature>
<dbReference type="InterPro" id="IPR008259">
    <property type="entry name" value="FMN_hydac_DH_AS"/>
</dbReference>
<name>V6KG41_STRRC</name>
<evidence type="ECO:0000256" key="3">
    <source>
        <dbReference type="ARBA" id="ARBA00022643"/>
    </source>
</evidence>
<evidence type="ECO:0000256" key="6">
    <source>
        <dbReference type="SAM" id="MobiDB-lite"/>
    </source>
</evidence>
<dbReference type="GO" id="GO:0010181">
    <property type="term" value="F:FMN binding"/>
    <property type="evidence" value="ECO:0007669"/>
    <property type="project" value="InterPro"/>
</dbReference>
<dbReference type="InterPro" id="IPR000262">
    <property type="entry name" value="FMN-dep_DH"/>
</dbReference>
<dbReference type="Proteomes" id="UP000017984">
    <property type="component" value="Chromosome"/>
</dbReference>
<dbReference type="STRING" id="1352936.M878_17210"/>
<dbReference type="GO" id="GO:0016614">
    <property type="term" value="F:oxidoreductase activity, acting on CH-OH group of donors"/>
    <property type="evidence" value="ECO:0007669"/>
    <property type="project" value="UniProtKB-ARBA"/>
</dbReference>
<proteinExistence type="inferred from homology"/>
<evidence type="ECO:0000256" key="1">
    <source>
        <dbReference type="ARBA" id="ARBA00001917"/>
    </source>
</evidence>
<dbReference type="Gene3D" id="3.20.20.70">
    <property type="entry name" value="Aldolase class I"/>
    <property type="match status" value="1"/>
</dbReference>